<reference evidence="1" key="1">
    <citation type="submission" date="2014-09" db="EMBL/GenBank/DDBJ databases">
        <authorList>
            <person name="Magalhaes I.L.F."/>
            <person name="Oliveira U."/>
            <person name="Santos F.R."/>
            <person name="Vidigal T.H.D.A."/>
            <person name="Brescovit A.D."/>
            <person name="Santos A.J."/>
        </authorList>
    </citation>
    <scope>NUCLEOTIDE SEQUENCE</scope>
    <source>
        <tissue evidence="1">Shoot tissue taken approximately 20 cm above the soil surface</tissue>
    </source>
</reference>
<dbReference type="AlphaFoldDB" id="A0A0A9EPT1"/>
<accession>A0A0A9EPT1</accession>
<dbReference type="EMBL" id="GBRH01198005">
    <property type="protein sequence ID" value="JAD99890.1"/>
    <property type="molecule type" value="Transcribed_RNA"/>
</dbReference>
<reference evidence="1" key="2">
    <citation type="journal article" date="2015" name="Data Brief">
        <title>Shoot transcriptome of the giant reed, Arundo donax.</title>
        <authorList>
            <person name="Barrero R.A."/>
            <person name="Guerrero F.D."/>
            <person name="Moolhuijzen P."/>
            <person name="Goolsby J.A."/>
            <person name="Tidwell J."/>
            <person name="Bellgard S.E."/>
            <person name="Bellgard M.I."/>
        </authorList>
    </citation>
    <scope>NUCLEOTIDE SEQUENCE</scope>
    <source>
        <tissue evidence="1">Shoot tissue taken approximately 20 cm above the soil surface</tissue>
    </source>
</reference>
<protein>
    <submittedName>
        <fullName evidence="1">Uncharacterized protein</fullName>
    </submittedName>
</protein>
<evidence type="ECO:0000313" key="1">
    <source>
        <dbReference type="EMBL" id="JAD99890.1"/>
    </source>
</evidence>
<sequence>MALQKSTEISKLISTYHTGKK</sequence>
<proteinExistence type="predicted"/>
<organism evidence="1">
    <name type="scientific">Arundo donax</name>
    <name type="common">Giant reed</name>
    <name type="synonym">Donax arundinaceus</name>
    <dbReference type="NCBI Taxonomy" id="35708"/>
    <lineage>
        <taxon>Eukaryota</taxon>
        <taxon>Viridiplantae</taxon>
        <taxon>Streptophyta</taxon>
        <taxon>Embryophyta</taxon>
        <taxon>Tracheophyta</taxon>
        <taxon>Spermatophyta</taxon>
        <taxon>Magnoliopsida</taxon>
        <taxon>Liliopsida</taxon>
        <taxon>Poales</taxon>
        <taxon>Poaceae</taxon>
        <taxon>PACMAD clade</taxon>
        <taxon>Arundinoideae</taxon>
        <taxon>Arundineae</taxon>
        <taxon>Arundo</taxon>
    </lineage>
</organism>
<name>A0A0A9EPT1_ARUDO</name>